<evidence type="ECO:0000256" key="4">
    <source>
        <dbReference type="ARBA" id="ARBA00022741"/>
    </source>
</evidence>
<reference evidence="10 11" key="1">
    <citation type="submission" date="2020-11" db="EMBL/GenBank/DDBJ databases">
        <title>A novel isolate from a Black sea contaminated sediment with potential to produce alkanes: Plantactinospora alkalitolerans sp. nov.</title>
        <authorList>
            <person name="Carro L."/>
            <person name="Veyisoglu A."/>
            <person name="Guven K."/>
            <person name="Schumann P."/>
            <person name="Klenk H.-P."/>
            <person name="Sahin N."/>
        </authorList>
    </citation>
    <scope>NUCLEOTIDE SEQUENCE [LARGE SCALE GENOMIC DNA]</scope>
    <source>
        <strain evidence="10 11">S1510</strain>
    </source>
</reference>
<dbReference type="RefSeq" id="WP_196206223.1">
    <property type="nucleotide sequence ID" value="NZ_JADPUN010000377.1"/>
</dbReference>
<evidence type="ECO:0000256" key="6">
    <source>
        <dbReference type="ARBA" id="ARBA00023118"/>
    </source>
</evidence>
<evidence type="ECO:0000256" key="8">
    <source>
        <dbReference type="SAM" id="Phobius"/>
    </source>
</evidence>
<feature type="transmembrane region" description="Helical" evidence="8">
    <location>
        <begin position="130"/>
        <end position="152"/>
    </location>
</feature>
<gene>
    <name evidence="10" type="ORF">I0C86_38375</name>
</gene>
<keyword evidence="11" id="KW-1185">Reference proteome</keyword>
<evidence type="ECO:0000256" key="3">
    <source>
        <dbReference type="ARBA" id="ARBA00022692"/>
    </source>
</evidence>
<evidence type="ECO:0000313" key="11">
    <source>
        <dbReference type="Proteomes" id="UP000638560"/>
    </source>
</evidence>
<evidence type="ECO:0000313" key="10">
    <source>
        <dbReference type="EMBL" id="MBF9134754.1"/>
    </source>
</evidence>
<feature type="transmembrane region" description="Helical" evidence="8">
    <location>
        <begin position="58"/>
        <end position="78"/>
    </location>
</feature>
<dbReference type="Pfam" id="PF18967">
    <property type="entry name" value="PycTM"/>
    <property type="match status" value="1"/>
</dbReference>
<sequence length="157" mass="16850">MDTDPGPTWKSMEVVRKELDAERELQAKVADTADSRAGVVLGFSGAVAALAVNSKMLLAIPGAILTTVAAVVAATVLWPRPKSTIDPMYLTTHYAAQDEDKTRKEVLQRRLVDYESNKDIPRSKLRRLKAATGMLAGAIALVVAGATTQMIIDATTK</sequence>
<evidence type="ECO:0000259" key="9">
    <source>
        <dbReference type="Pfam" id="PF18967"/>
    </source>
</evidence>
<keyword evidence="3 8" id="KW-0812">Transmembrane</keyword>
<keyword evidence="5 8" id="KW-1133">Transmembrane helix</keyword>
<dbReference type="EMBL" id="JADPUN010000377">
    <property type="protein sequence ID" value="MBF9134754.1"/>
    <property type="molecule type" value="Genomic_DNA"/>
</dbReference>
<comment type="caution">
    <text evidence="10">The sequence shown here is derived from an EMBL/GenBank/DDBJ whole genome shotgun (WGS) entry which is preliminary data.</text>
</comment>
<keyword evidence="2" id="KW-1003">Cell membrane</keyword>
<keyword evidence="4" id="KW-0547">Nucleotide-binding</keyword>
<evidence type="ECO:0000256" key="1">
    <source>
        <dbReference type="ARBA" id="ARBA00004236"/>
    </source>
</evidence>
<name>A0ABS0H9C8_9ACTN</name>
<feature type="domain" description="Pycsar effector protein" evidence="9">
    <location>
        <begin position="32"/>
        <end position="147"/>
    </location>
</feature>
<keyword evidence="6" id="KW-0051">Antiviral defense</keyword>
<keyword evidence="7 8" id="KW-0472">Membrane</keyword>
<dbReference type="Proteomes" id="UP000638560">
    <property type="component" value="Unassembled WGS sequence"/>
</dbReference>
<proteinExistence type="predicted"/>
<dbReference type="InterPro" id="IPR043760">
    <property type="entry name" value="PycTM_dom"/>
</dbReference>
<accession>A0ABS0H9C8</accession>
<organism evidence="10 11">
    <name type="scientific">Plantactinospora alkalitolerans</name>
    <dbReference type="NCBI Taxonomy" id="2789879"/>
    <lineage>
        <taxon>Bacteria</taxon>
        <taxon>Bacillati</taxon>
        <taxon>Actinomycetota</taxon>
        <taxon>Actinomycetes</taxon>
        <taxon>Micromonosporales</taxon>
        <taxon>Micromonosporaceae</taxon>
        <taxon>Plantactinospora</taxon>
    </lineage>
</organism>
<protein>
    <recommendedName>
        <fullName evidence="9">Pycsar effector protein domain-containing protein</fullName>
    </recommendedName>
</protein>
<comment type="subcellular location">
    <subcellularLocation>
        <location evidence="1">Cell membrane</location>
    </subcellularLocation>
</comment>
<evidence type="ECO:0000256" key="2">
    <source>
        <dbReference type="ARBA" id="ARBA00022475"/>
    </source>
</evidence>
<evidence type="ECO:0000256" key="5">
    <source>
        <dbReference type="ARBA" id="ARBA00022989"/>
    </source>
</evidence>
<evidence type="ECO:0000256" key="7">
    <source>
        <dbReference type="ARBA" id="ARBA00023136"/>
    </source>
</evidence>